<comment type="caution">
    <text evidence="2">The sequence shown here is derived from an EMBL/GenBank/DDBJ whole genome shotgun (WGS) entry which is preliminary data.</text>
</comment>
<keyword evidence="1" id="KW-1133">Transmembrane helix</keyword>
<dbReference type="RefSeq" id="WP_029345602.1">
    <property type="nucleotide sequence ID" value="NZ_CP074379.1"/>
</dbReference>
<feature type="transmembrane region" description="Helical" evidence="1">
    <location>
        <begin position="6"/>
        <end position="24"/>
    </location>
</feature>
<keyword evidence="1" id="KW-0472">Membrane</keyword>
<evidence type="ECO:0000313" key="2">
    <source>
        <dbReference type="EMBL" id="TLF39238.1"/>
    </source>
</evidence>
<proteinExistence type="predicted"/>
<dbReference type="AlphaFoldDB" id="A0A5R8LQ02"/>
<keyword evidence="1" id="KW-0812">Transmembrane</keyword>
<protein>
    <submittedName>
        <fullName evidence="2">Uncharacterized protein</fullName>
    </submittedName>
</protein>
<gene>
    <name evidence="2" type="ORF">FEI14_13005</name>
</gene>
<accession>A0A5R8LQ02</accession>
<feature type="transmembrane region" description="Helical" evidence="1">
    <location>
        <begin position="64"/>
        <end position="84"/>
    </location>
</feature>
<name>A0A5R8LQ02_LACZE</name>
<dbReference type="EMBL" id="VBWN01000012">
    <property type="protein sequence ID" value="TLF39238.1"/>
    <property type="molecule type" value="Genomic_DNA"/>
</dbReference>
<evidence type="ECO:0000256" key="1">
    <source>
        <dbReference type="SAM" id="Phobius"/>
    </source>
</evidence>
<evidence type="ECO:0000313" key="3">
    <source>
        <dbReference type="Proteomes" id="UP000307781"/>
    </source>
</evidence>
<sequence length="89" mass="10014">MFTLVLGIILVVYGIVFIVAFLTLPENSTRTTLEEVWPDSVILMVLMLGWVLKRVRVNDPYRLASLVLGIFMMPVSLLLIITGLQQVLP</sequence>
<feature type="transmembrane region" description="Helical" evidence="1">
    <location>
        <begin position="36"/>
        <end position="52"/>
    </location>
</feature>
<organism evidence="2 3">
    <name type="scientific">Lacticaseibacillus zeae</name>
    <name type="common">Lactobacillus zeae</name>
    <dbReference type="NCBI Taxonomy" id="57037"/>
    <lineage>
        <taxon>Bacteria</taxon>
        <taxon>Bacillati</taxon>
        <taxon>Bacillota</taxon>
        <taxon>Bacilli</taxon>
        <taxon>Lactobacillales</taxon>
        <taxon>Lactobacillaceae</taxon>
        <taxon>Lacticaseibacillus</taxon>
    </lineage>
</organism>
<dbReference type="Proteomes" id="UP000307781">
    <property type="component" value="Unassembled WGS sequence"/>
</dbReference>
<reference evidence="2 3" key="1">
    <citation type="submission" date="2019-05" db="EMBL/GenBank/DDBJ databases">
        <title>Genome-based reclassification of Lactobacillus casei as Lactobacillus casei subsp. casei. subsp.nov., description of Lactobacillus casei subsp. zeae subsp. nov., and emended description of Lactobacillus casei.</title>
        <authorList>
            <person name="Huang C.-H."/>
        </authorList>
    </citation>
    <scope>NUCLEOTIDE SEQUENCE [LARGE SCALE GENOMIC DNA]</scope>
    <source>
        <strain evidence="2 3">CRBIP24.58</strain>
    </source>
</reference>